<dbReference type="EMBL" id="ML121538">
    <property type="protein sequence ID" value="RPB25391.1"/>
    <property type="molecule type" value="Genomic_DNA"/>
</dbReference>
<dbReference type="CDD" id="cd03382">
    <property type="entry name" value="PAP2_dolichyldiphosphatase"/>
    <property type="match status" value="1"/>
</dbReference>
<evidence type="ECO:0000313" key="9">
    <source>
        <dbReference type="Proteomes" id="UP000267821"/>
    </source>
</evidence>
<feature type="transmembrane region" description="Helical" evidence="6">
    <location>
        <begin position="94"/>
        <end position="114"/>
    </location>
</feature>
<keyword evidence="2 6" id="KW-0812">Transmembrane</keyword>
<protein>
    <recommendedName>
        <fullName evidence="6">Dolichyldiphosphatase</fullName>
        <ecNumber evidence="6">3.6.1.43</ecNumber>
    </recommendedName>
</protein>
<keyword evidence="4 6" id="KW-1133">Transmembrane helix</keyword>
<dbReference type="SUPFAM" id="SSF48317">
    <property type="entry name" value="Acid phosphatase/Vanadium-dependent haloperoxidase"/>
    <property type="match status" value="1"/>
</dbReference>
<dbReference type="UniPathway" id="UPA00378"/>
<evidence type="ECO:0000259" key="7">
    <source>
        <dbReference type="SMART" id="SM00014"/>
    </source>
</evidence>
<evidence type="ECO:0000256" key="6">
    <source>
        <dbReference type="RuleBase" id="RU367078"/>
    </source>
</evidence>
<dbReference type="STRING" id="1051890.A0A3N4LXI7"/>
<dbReference type="InterPro" id="IPR000326">
    <property type="entry name" value="PAP2/HPO"/>
</dbReference>
<comment type="similarity">
    <text evidence="6">Belongs to the dolichyldiphosphatase family.</text>
</comment>
<gene>
    <name evidence="8" type="ORF">L211DRAFT_822982</name>
</gene>
<dbReference type="EC" id="3.6.1.43" evidence="6"/>
<evidence type="ECO:0000256" key="5">
    <source>
        <dbReference type="ARBA" id="ARBA00023136"/>
    </source>
</evidence>
<dbReference type="Gene3D" id="1.20.144.10">
    <property type="entry name" value="Phosphatidic acid phosphatase type 2/haloperoxidase"/>
    <property type="match status" value="1"/>
</dbReference>
<proteinExistence type="inferred from homology"/>
<dbReference type="InParanoid" id="A0A3N4LXI7"/>
<dbReference type="FunCoup" id="A0A3N4LXI7">
    <property type="interactions" value="356"/>
</dbReference>
<dbReference type="GO" id="GO:0047874">
    <property type="term" value="F:dolichyldiphosphatase activity"/>
    <property type="evidence" value="ECO:0007669"/>
    <property type="project" value="UniProtKB-UniRule"/>
</dbReference>
<name>A0A3N4LXI7_9PEZI</name>
<comment type="function">
    <text evidence="6">Required for efficient N-glycosylation. Necessary for maintaining optimal levels of dolichol-linked oligosaccharides. Hydrolyzes dolichyl pyrophosphate at a very high rate and dolichyl monophosphate at a much lower rate. Does not act on phosphatidate.</text>
</comment>
<feature type="transmembrane region" description="Helical" evidence="6">
    <location>
        <begin position="126"/>
        <end position="147"/>
    </location>
</feature>
<dbReference type="InterPro" id="IPR036938">
    <property type="entry name" value="PAP2/HPO_sf"/>
</dbReference>
<sequence length="234" mass="26173">MSSNDHFEPPLASLGLTHVYYNPDDPVSLVSAWLALVPQALVISYTALIWGQREVELILMFAGQLGCEAVNWALKRLIKEARPTQMHGNGYGMPSSHAQFVAFFSVYITLWAFFRCGYLSSLKRIAVALLSFSGATAISLSRIYLSYHTPRQVLAGVLAGTALAVSWFCTTSYVRQCKVKIAERTPWQWMLWVGSLIYAKDMCLDVDLVEHGYDLWKASQGEVEVQKNGKNKVN</sequence>
<dbReference type="InterPro" id="IPR039667">
    <property type="entry name" value="Dolichyldiphosphatase_PAP2"/>
</dbReference>
<comment type="catalytic activity">
    <reaction evidence="6">
        <text>a di-trans,poly-cis-dolichyl diphosphate + H2O = a di-trans,poly-cis-dolichyl phosphate + phosphate + H(+)</text>
        <dbReference type="Rhea" id="RHEA:14385"/>
        <dbReference type="Rhea" id="RHEA-COMP:19498"/>
        <dbReference type="Rhea" id="RHEA-COMP:19506"/>
        <dbReference type="ChEBI" id="CHEBI:15377"/>
        <dbReference type="ChEBI" id="CHEBI:15378"/>
        <dbReference type="ChEBI" id="CHEBI:43474"/>
        <dbReference type="ChEBI" id="CHEBI:57497"/>
        <dbReference type="ChEBI" id="CHEBI:57683"/>
        <dbReference type="EC" id="3.6.1.43"/>
    </reaction>
</comment>
<reference evidence="8 9" key="1">
    <citation type="journal article" date="2018" name="Nat. Ecol. Evol.">
        <title>Pezizomycetes genomes reveal the molecular basis of ectomycorrhizal truffle lifestyle.</title>
        <authorList>
            <person name="Murat C."/>
            <person name="Payen T."/>
            <person name="Noel B."/>
            <person name="Kuo A."/>
            <person name="Morin E."/>
            <person name="Chen J."/>
            <person name="Kohler A."/>
            <person name="Krizsan K."/>
            <person name="Balestrini R."/>
            <person name="Da Silva C."/>
            <person name="Montanini B."/>
            <person name="Hainaut M."/>
            <person name="Levati E."/>
            <person name="Barry K.W."/>
            <person name="Belfiori B."/>
            <person name="Cichocki N."/>
            <person name="Clum A."/>
            <person name="Dockter R.B."/>
            <person name="Fauchery L."/>
            <person name="Guy J."/>
            <person name="Iotti M."/>
            <person name="Le Tacon F."/>
            <person name="Lindquist E.A."/>
            <person name="Lipzen A."/>
            <person name="Malagnac F."/>
            <person name="Mello A."/>
            <person name="Molinier V."/>
            <person name="Miyauchi S."/>
            <person name="Poulain J."/>
            <person name="Riccioni C."/>
            <person name="Rubini A."/>
            <person name="Sitrit Y."/>
            <person name="Splivallo R."/>
            <person name="Traeger S."/>
            <person name="Wang M."/>
            <person name="Zifcakova L."/>
            <person name="Wipf D."/>
            <person name="Zambonelli A."/>
            <person name="Paolocci F."/>
            <person name="Nowrousian M."/>
            <person name="Ottonello S."/>
            <person name="Baldrian P."/>
            <person name="Spatafora J.W."/>
            <person name="Henrissat B."/>
            <person name="Nagy L.G."/>
            <person name="Aury J.M."/>
            <person name="Wincker P."/>
            <person name="Grigoriev I.V."/>
            <person name="Bonfante P."/>
            <person name="Martin F.M."/>
        </authorList>
    </citation>
    <scope>NUCLEOTIDE SEQUENCE [LARGE SCALE GENOMIC DNA]</scope>
    <source>
        <strain evidence="8 9">ATCC MYA-4762</strain>
    </source>
</reference>
<dbReference type="Pfam" id="PF01569">
    <property type="entry name" value="PAP2"/>
    <property type="match status" value="1"/>
</dbReference>
<comment type="pathway">
    <text evidence="6">Protein modification; protein glycosylation.</text>
</comment>
<accession>A0A3N4LXI7</accession>
<evidence type="ECO:0000256" key="4">
    <source>
        <dbReference type="ARBA" id="ARBA00022989"/>
    </source>
</evidence>
<dbReference type="PANTHER" id="PTHR11247">
    <property type="entry name" value="PALMITOYL-PROTEIN THIOESTERASE/DOLICHYLDIPHOSPHATASE 1"/>
    <property type="match status" value="1"/>
</dbReference>
<evidence type="ECO:0000313" key="8">
    <source>
        <dbReference type="EMBL" id="RPB25391.1"/>
    </source>
</evidence>
<dbReference type="GO" id="GO:0006487">
    <property type="term" value="P:protein N-linked glycosylation"/>
    <property type="evidence" value="ECO:0007669"/>
    <property type="project" value="UniProtKB-UniRule"/>
</dbReference>
<evidence type="ECO:0000256" key="3">
    <source>
        <dbReference type="ARBA" id="ARBA00022801"/>
    </source>
</evidence>
<organism evidence="8 9">
    <name type="scientific">Terfezia boudieri ATCC MYA-4762</name>
    <dbReference type="NCBI Taxonomy" id="1051890"/>
    <lineage>
        <taxon>Eukaryota</taxon>
        <taxon>Fungi</taxon>
        <taxon>Dikarya</taxon>
        <taxon>Ascomycota</taxon>
        <taxon>Pezizomycotina</taxon>
        <taxon>Pezizomycetes</taxon>
        <taxon>Pezizales</taxon>
        <taxon>Pezizaceae</taxon>
        <taxon>Terfezia</taxon>
    </lineage>
</organism>
<feature type="transmembrane region" description="Helical" evidence="6">
    <location>
        <begin position="153"/>
        <end position="174"/>
    </location>
</feature>
<feature type="transmembrane region" description="Helical" evidence="6">
    <location>
        <begin position="30"/>
        <end position="50"/>
    </location>
</feature>
<keyword evidence="9" id="KW-1185">Reference proteome</keyword>
<dbReference type="GO" id="GO:0008610">
    <property type="term" value="P:lipid biosynthetic process"/>
    <property type="evidence" value="ECO:0007669"/>
    <property type="project" value="TreeGrafter"/>
</dbReference>
<keyword evidence="3 6" id="KW-0378">Hydrolase</keyword>
<keyword evidence="5 6" id="KW-0472">Membrane</keyword>
<dbReference type="SMART" id="SM00014">
    <property type="entry name" value="acidPPc"/>
    <property type="match status" value="1"/>
</dbReference>
<feature type="domain" description="Phosphatidic acid phosphatase type 2/haloperoxidase" evidence="7">
    <location>
        <begin position="57"/>
        <end position="168"/>
    </location>
</feature>
<dbReference type="PANTHER" id="PTHR11247:SF1">
    <property type="entry name" value="DOLICHYLDIPHOSPHATASE 1"/>
    <property type="match status" value="1"/>
</dbReference>
<dbReference type="AlphaFoldDB" id="A0A3N4LXI7"/>
<dbReference type="GO" id="GO:0005789">
    <property type="term" value="C:endoplasmic reticulum membrane"/>
    <property type="evidence" value="ECO:0007669"/>
    <property type="project" value="UniProtKB-SubCell"/>
</dbReference>
<dbReference type="OrthoDB" id="302705at2759"/>
<comment type="subcellular location">
    <subcellularLocation>
        <location evidence="6">Endoplasmic reticulum membrane</location>
        <topology evidence="6">Multi-pass membrane protein</topology>
    </subcellularLocation>
    <subcellularLocation>
        <location evidence="1">Membrane</location>
        <topology evidence="1">Multi-pass membrane protein</topology>
    </subcellularLocation>
</comment>
<evidence type="ECO:0000256" key="1">
    <source>
        <dbReference type="ARBA" id="ARBA00004141"/>
    </source>
</evidence>
<evidence type="ECO:0000256" key="2">
    <source>
        <dbReference type="ARBA" id="ARBA00022692"/>
    </source>
</evidence>
<dbReference type="Proteomes" id="UP000267821">
    <property type="component" value="Unassembled WGS sequence"/>
</dbReference>
<keyword evidence="6" id="KW-0256">Endoplasmic reticulum</keyword>